<evidence type="ECO:0000256" key="1">
    <source>
        <dbReference type="SAM" id="MobiDB-lite"/>
    </source>
</evidence>
<dbReference type="AlphaFoldDB" id="A0A2D4KEW7"/>
<sequence>MGVSSQHTILGEEGACERCRPGCPQDKPDARDWDFFFFPVARGYRGSQQRAPACRIARLLGALRSSHSHLSFRRLYPGLSFLGRGRGRGIPPPKREQPEAAPPSGA</sequence>
<feature type="region of interest" description="Disordered" evidence="1">
    <location>
        <begin position="83"/>
        <end position="106"/>
    </location>
</feature>
<protein>
    <submittedName>
        <fullName evidence="2">Uncharacterized protein</fullName>
    </submittedName>
</protein>
<reference evidence="2" key="1">
    <citation type="submission" date="2017-07" db="EMBL/GenBank/DDBJ databases">
        <authorList>
            <person name="Mikheyev A."/>
            <person name="Grau M."/>
        </authorList>
    </citation>
    <scope>NUCLEOTIDE SEQUENCE</scope>
    <source>
        <tissue evidence="2">Venom_gland</tissue>
    </source>
</reference>
<dbReference type="EMBL" id="IACL01064852">
    <property type="protein sequence ID" value="LAB07270.1"/>
    <property type="molecule type" value="Transcribed_RNA"/>
</dbReference>
<proteinExistence type="predicted"/>
<name>A0A2D4KEW7_9SAUR</name>
<accession>A0A2D4KEW7</accession>
<evidence type="ECO:0000313" key="2">
    <source>
        <dbReference type="EMBL" id="LAB07270.1"/>
    </source>
</evidence>
<reference evidence="2" key="2">
    <citation type="submission" date="2017-11" db="EMBL/GenBank/DDBJ databases">
        <title>Coralsnake Venomics: Analyses of Venom Gland Transcriptomes and Proteomes of Six Brazilian Taxa.</title>
        <authorList>
            <person name="Aird S.D."/>
            <person name="Jorge da Silva N."/>
            <person name="Qiu L."/>
            <person name="Villar-Briones A."/>
            <person name="Aparecida-Saddi V."/>
            <person name="Campos-Telles M.P."/>
            <person name="Grau M."/>
            <person name="Mikheyev A.S."/>
        </authorList>
    </citation>
    <scope>NUCLEOTIDE SEQUENCE</scope>
    <source>
        <tissue evidence="2">Venom_gland</tissue>
    </source>
</reference>
<organism evidence="2">
    <name type="scientific">Micrurus paraensis</name>
    <dbReference type="NCBI Taxonomy" id="1970185"/>
    <lineage>
        <taxon>Eukaryota</taxon>
        <taxon>Metazoa</taxon>
        <taxon>Chordata</taxon>
        <taxon>Craniata</taxon>
        <taxon>Vertebrata</taxon>
        <taxon>Euteleostomi</taxon>
        <taxon>Lepidosauria</taxon>
        <taxon>Squamata</taxon>
        <taxon>Bifurcata</taxon>
        <taxon>Unidentata</taxon>
        <taxon>Episquamata</taxon>
        <taxon>Toxicofera</taxon>
        <taxon>Serpentes</taxon>
        <taxon>Colubroidea</taxon>
        <taxon>Elapidae</taxon>
        <taxon>Elapinae</taxon>
        <taxon>Micrurus</taxon>
    </lineage>
</organism>